<comment type="subunit">
    <text evidence="2">Homodimer.</text>
</comment>
<evidence type="ECO:0000256" key="5">
    <source>
        <dbReference type="ARBA" id="ARBA00023180"/>
    </source>
</evidence>
<evidence type="ECO:0000313" key="11">
    <source>
        <dbReference type="EMBL" id="CAH0725205.1"/>
    </source>
</evidence>
<dbReference type="OrthoDB" id="65569at2759"/>
<organism evidence="11 12">
    <name type="scientific">Brenthis ino</name>
    <name type="common">lesser marbled fritillary</name>
    <dbReference type="NCBI Taxonomy" id="405034"/>
    <lineage>
        <taxon>Eukaryota</taxon>
        <taxon>Metazoa</taxon>
        <taxon>Ecdysozoa</taxon>
        <taxon>Arthropoda</taxon>
        <taxon>Hexapoda</taxon>
        <taxon>Insecta</taxon>
        <taxon>Pterygota</taxon>
        <taxon>Neoptera</taxon>
        <taxon>Endopterygota</taxon>
        <taxon>Lepidoptera</taxon>
        <taxon>Glossata</taxon>
        <taxon>Ditrysia</taxon>
        <taxon>Papilionoidea</taxon>
        <taxon>Nymphalidae</taxon>
        <taxon>Heliconiinae</taxon>
        <taxon>Argynnini</taxon>
        <taxon>Brenthis</taxon>
    </lineage>
</organism>
<feature type="signal peptide" evidence="10">
    <location>
        <begin position="1"/>
        <end position="28"/>
    </location>
</feature>
<dbReference type="PRINTS" id="PR00131">
    <property type="entry name" value="GLHYDRLASE1"/>
</dbReference>
<protein>
    <recommendedName>
        <fullName evidence="3">beta-glucosidase</fullName>
        <ecNumber evidence="3">3.2.1.21</ecNumber>
    </recommendedName>
</protein>
<evidence type="ECO:0000256" key="1">
    <source>
        <dbReference type="ARBA" id="ARBA00010838"/>
    </source>
</evidence>
<keyword evidence="6 9" id="KW-0326">Glycosidase</keyword>
<dbReference type="PROSITE" id="PS00572">
    <property type="entry name" value="GLYCOSYL_HYDROL_F1_1"/>
    <property type="match status" value="1"/>
</dbReference>
<keyword evidence="12" id="KW-1185">Reference proteome</keyword>
<evidence type="ECO:0000256" key="6">
    <source>
        <dbReference type="ARBA" id="ARBA00023295"/>
    </source>
</evidence>
<dbReference type="InterPro" id="IPR018120">
    <property type="entry name" value="Glyco_hydro_1_AS"/>
</dbReference>
<sequence>MQSQSRVAHRAVILACFSLLCLTKGVSAFISSNGLSNYTFPNDFVFGVATAAYQIEGGWNEDGKGENMWDTYLHKHPKFTVDHSNADVAADSYHQYKQDIIMVQSLGVKYYRLSMSWPRLLPNGTDNHINYKGVKYYRNLFEELLKVNITPVVTLFHWDLPTPLMDLGGWTNPKMADYFEDYARVAFTLFGDIVKIWTTMNELHQHCYNGYGGNLFVPAIRSHGLGEYLCGHYMLLGHARAYRLYDKEFRPKQKGKIGLTLDSYWAEPKDENKKEDRDAAERYLQMHLGMYAHPIYSEEGDYPEFVRQRIDNNSLHQGYPRSRLPVFTPEEIELVRGSSDFFGINHYTTYLMSPSSMEPTWKVPSMDHDTGVKAEQDPQWPIPGAEWLAVYPPGFRKLLNWITKNYGTKIPIIVTENGVSDSGELNDYVRVSYYNKYLYQLLLAIHEDKCNIRGYFAWTLMDDFEWIDGFTVKFGLFHVDFKSPEKTRTPKLSALNYGEIVRTKRINFNYIKKPSYKFNDL</sequence>
<dbReference type="Pfam" id="PF00232">
    <property type="entry name" value="Glyco_hydro_1"/>
    <property type="match status" value="1"/>
</dbReference>
<gene>
    <name evidence="11" type="ORF">BINO364_LOCUS10817</name>
</gene>
<comment type="similarity">
    <text evidence="1 8">Belongs to the glycosyl hydrolase 1 family.</text>
</comment>
<feature type="non-terminal residue" evidence="11">
    <location>
        <position position="521"/>
    </location>
</feature>
<dbReference type="InterPro" id="IPR001360">
    <property type="entry name" value="Glyco_hydro_1"/>
</dbReference>
<dbReference type="SUPFAM" id="SSF51445">
    <property type="entry name" value="(Trans)glycosidases"/>
    <property type="match status" value="1"/>
</dbReference>
<dbReference type="AlphaFoldDB" id="A0A8J9YFZ9"/>
<accession>A0A8J9YFZ9</accession>
<proteinExistence type="inferred from homology"/>
<evidence type="ECO:0000256" key="4">
    <source>
        <dbReference type="ARBA" id="ARBA00022801"/>
    </source>
</evidence>
<evidence type="ECO:0000313" key="12">
    <source>
        <dbReference type="Proteomes" id="UP000838878"/>
    </source>
</evidence>
<dbReference type="EMBL" id="OV170225">
    <property type="protein sequence ID" value="CAH0725205.1"/>
    <property type="molecule type" value="Genomic_DNA"/>
</dbReference>
<reference evidence="11" key="1">
    <citation type="submission" date="2021-12" db="EMBL/GenBank/DDBJ databases">
        <authorList>
            <person name="Martin H S."/>
        </authorList>
    </citation>
    <scope>NUCLEOTIDE SEQUENCE</scope>
</reference>
<feature type="chain" id="PRO_5035474097" description="beta-glucosidase" evidence="10">
    <location>
        <begin position="29"/>
        <end position="521"/>
    </location>
</feature>
<dbReference type="Gene3D" id="3.20.20.80">
    <property type="entry name" value="Glycosidases"/>
    <property type="match status" value="1"/>
</dbReference>
<dbReference type="GO" id="GO:0008422">
    <property type="term" value="F:beta-glucosidase activity"/>
    <property type="evidence" value="ECO:0007669"/>
    <property type="project" value="TreeGrafter"/>
</dbReference>
<feature type="active site" description="Nucleophile" evidence="7">
    <location>
        <position position="416"/>
    </location>
</feature>
<dbReference type="PANTHER" id="PTHR10353:SF36">
    <property type="entry name" value="LP05116P"/>
    <property type="match status" value="1"/>
</dbReference>
<evidence type="ECO:0000256" key="8">
    <source>
        <dbReference type="RuleBase" id="RU003690"/>
    </source>
</evidence>
<evidence type="ECO:0000256" key="10">
    <source>
        <dbReference type="SAM" id="SignalP"/>
    </source>
</evidence>
<evidence type="ECO:0000256" key="3">
    <source>
        <dbReference type="ARBA" id="ARBA00012744"/>
    </source>
</evidence>
<dbReference type="PANTHER" id="PTHR10353">
    <property type="entry name" value="GLYCOSYL HYDROLASE"/>
    <property type="match status" value="1"/>
</dbReference>
<keyword evidence="10" id="KW-0732">Signal</keyword>
<dbReference type="FunFam" id="3.20.20.80:FF:000013">
    <property type="entry name" value="lactase-phlorizin hydrolase"/>
    <property type="match status" value="1"/>
</dbReference>
<dbReference type="PROSITE" id="PS00653">
    <property type="entry name" value="GLYCOSYL_HYDROL_F1_2"/>
    <property type="match status" value="1"/>
</dbReference>
<keyword evidence="4 9" id="KW-0378">Hydrolase</keyword>
<evidence type="ECO:0000256" key="9">
    <source>
        <dbReference type="RuleBase" id="RU004468"/>
    </source>
</evidence>
<name>A0A8J9YFZ9_9NEOP</name>
<dbReference type="GO" id="GO:0005975">
    <property type="term" value="P:carbohydrate metabolic process"/>
    <property type="evidence" value="ECO:0007669"/>
    <property type="project" value="InterPro"/>
</dbReference>
<dbReference type="InterPro" id="IPR033132">
    <property type="entry name" value="GH_1_N_CS"/>
</dbReference>
<evidence type="ECO:0000256" key="7">
    <source>
        <dbReference type="PROSITE-ProRule" id="PRU10055"/>
    </source>
</evidence>
<evidence type="ECO:0000256" key="2">
    <source>
        <dbReference type="ARBA" id="ARBA00011738"/>
    </source>
</evidence>
<dbReference type="EC" id="3.2.1.21" evidence="3"/>
<dbReference type="InterPro" id="IPR017853">
    <property type="entry name" value="GH"/>
</dbReference>
<keyword evidence="5" id="KW-0325">Glycoprotein</keyword>
<dbReference type="Proteomes" id="UP000838878">
    <property type="component" value="Chromosome 5"/>
</dbReference>